<gene>
    <name evidence="3" type="ORF">F7P80_00220</name>
</gene>
<evidence type="ECO:0000256" key="1">
    <source>
        <dbReference type="SAM" id="SignalP"/>
    </source>
</evidence>
<dbReference type="Pfam" id="PF13449">
    <property type="entry name" value="Phytase-like"/>
    <property type="match status" value="1"/>
</dbReference>
<feature type="signal peptide" evidence="1">
    <location>
        <begin position="1"/>
        <end position="35"/>
    </location>
</feature>
<name>A0A6A1R5V6_9BURK</name>
<dbReference type="AlphaFoldDB" id="A0A6A1R5V6"/>
<dbReference type="PANTHER" id="PTHR37957">
    <property type="entry name" value="BLR7070 PROTEIN"/>
    <property type="match status" value="1"/>
</dbReference>
<dbReference type="EMBL" id="VZOT01000001">
    <property type="protein sequence ID" value="KAB0588383.1"/>
    <property type="molecule type" value="Genomic_DNA"/>
</dbReference>
<evidence type="ECO:0000313" key="3">
    <source>
        <dbReference type="EMBL" id="KAB0588383.1"/>
    </source>
</evidence>
<feature type="chain" id="PRO_5025478101" evidence="1">
    <location>
        <begin position="36"/>
        <end position="465"/>
    </location>
</feature>
<protein>
    <submittedName>
        <fullName evidence="3">Esterase-like activity of phytase family protein</fullName>
    </submittedName>
</protein>
<evidence type="ECO:0000259" key="2">
    <source>
        <dbReference type="Pfam" id="PF13449"/>
    </source>
</evidence>
<feature type="domain" description="Phytase-like" evidence="2">
    <location>
        <begin position="104"/>
        <end position="436"/>
    </location>
</feature>
<organism evidence="3">
    <name type="scientific">Comamonas kerstersii</name>
    <dbReference type="NCBI Taxonomy" id="225992"/>
    <lineage>
        <taxon>Bacteria</taxon>
        <taxon>Pseudomonadati</taxon>
        <taxon>Pseudomonadota</taxon>
        <taxon>Betaproteobacteria</taxon>
        <taxon>Burkholderiales</taxon>
        <taxon>Comamonadaceae</taxon>
        <taxon>Comamonas</taxon>
    </lineage>
</organism>
<keyword evidence="1" id="KW-0732">Signal</keyword>
<accession>A0A6A1R5V6</accession>
<sequence>MPALSTVCVSVMTSFRLTVAASLCALTLCSVSAMAQTVPAHTAALAGHAILPALSVLPAPADAPADLRSSGKFTTTPPTYALGTVEGKSDGRPTGVKLPFDGQPRQGHSGIVRMDDGSFWILTDNGAGNKVNSPDFMLHLSRYNVDFKSGQFERLETVFLHDPDRKVPFRIVQEGTEKRYLTGADFDPESVQIAGGHIWIGEEFGPFLIQADMQGKVLGVYDTLVDGKPIRSPDHPQARTAGAPNAKAQVYPVRRSKGFEGMAASPDGSKLYPLLEGALWDSTTNDLESLNGKTYLRALEFDVKGQQWTGREWKYPLESPSHSIGDFNMIDATTALVIERDDGEGTPDMACPAGEKRTDCFGKLPQFKRVYKIEMSEANVGGMVRKMGYIDLLNIQDPKQLARKPLTNGVLQFPFFTIENVDIVDKEHIVVGNDNNLPYSSSRSPNVQDDNELVLLNVRSLLQAK</sequence>
<dbReference type="PANTHER" id="PTHR37957:SF1">
    <property type="entry name" value="PHYTASE-LIKE DOMAIN-CONTAINING PROTEIN"/>
    <property type="match status" value="1"/>
</dbReference>
<proteinExistence type="predicted"/>
<comment type="caution">
    <text evidence="3">The sequence shown here is derived from an EMBL/GenBank/DDBJ whole genome shotgun (WGS) entry which is preliminary data.</text>
</comment>
<dbReference type="InterPro" id="IPR027372">
    <property type="entry name" value="Phytase-like_dom"/>
</dbReference>
<reference evidence="3" key="1">
    <citation type="submission" date="2019-09" db="EMBL/GenBank/DDBJ databases">
        <title>Draft genome sequences of 48 bacterial type strains from the CCUG.</title>
        <authorList>
            <person name="Tunovic T."/>
            <person name="Pineiro-Iglesias B."/>
            <person name="Unosson C."/>
            <person name="Inganas E."/>
            <person name="Ohlen M."/>
            <person name="Cardew S."/>
            <person name="Jensie-Markopoulos S."/>
            <person name="Salva-Serra F."/>
            <person name="Jaen-Luchoro D."/>
            <person name="Karlsson R."/>
            <person name="Svensson-Stadler L."/>
            <person name="Chun J."/>
            <person name="Moore E."/>
        </authorList>
    </citation>
    <scope>NUCLEOTIDE SEQUENCE</scope>
    <source>
        <strain evidence="3">CCUG 15333</strain>
    </source>
</reference>